<feature type="region of interest" description="Disordered" evidence="1">
    <location>
        <begin position="366"/>
        <end position="396"/>
    </location>
</feature>
<feature type="region of interest" description="Disordered" evidence="1">
    <location>
        <begin position="299"/>
        <end position="335"/>
    </location>
</feature>
<proteinExistence type="predicted"/>
<feature type="compositionally biased region" description="Acidic residues" evidence="1">
    <location>
        <begin position="369"/>
        <end position="382"/>
    </location>
</feature>
<dbReference type="AlphaFoldDB" id="A0A3M6TB50"/>
<evidence type="ECO:0000256" key="1">
    <source>
        <dbReference type="SAM" id="MobiDB-lite"/>
    </source>
</evidence>
<reference evidence="2 3" key="1">
    <citation type="journal article" date="2018" name="Sci. Rep.">
        <title>Comparative analysis of the Pocillopora damicornis genome highlights role of immune system in coral evolution.</title>
        <authorList>
            <person name="Cunning R."/>
            <person name="Bay R.A."/>
            <person name="Gillette P."/>
            <person name="Baker A.C."/>
            <person name="Traylor-Knowles N."/>
        </authorList>
    </citation>
    <scope>NUCLEOTIDE SEQUENCE [LARGE SCALE GENOMIC DNA]</scope>
    <source>
        <strain evidence="2">RSMAS</strain>
        <tissue evidence="2">Whole animal</tissue>
    </source>
</reference>
<protein>
    <submittedName>
        <fullName evidence="2">Uncharacterized protein</fullName>
    </submittedName>
</protein>
<organism evidence="2 3">
    <name type="scientific">Pocillopora damicornis</name>
    <name type="common">Cauliflower coral</name>
    <name type="synonym">Millepora damicornis</name>
    <dbReference type="NCBI Taxonomy" id="46731"/>
    <lineage>
        <taxon>Eukaryota</taxon>
        <taxon>Metazoa</taxon>
        <taxon>Cnidaria</taxon>
        <taxon>Anthozoa</taxon>
        <taxon>Hexacorallia</taxon>
        <taxon>Scleractinia</taxon>
        <taxon>Astrocoeniina</taxon>
        <taxon>Pocilloporidae</taxon>
        <taxon>Pocillopora</taxon>
    </lineage>
</organism>
<evidence type="ECO:0000313" key="3">
    <source>
        <dbReference type="Proteomes" id="UP000275408"/>
    </source>
</evidence>
<dbReference type="OrthoDB" id="5957154at2759"/>
<comment type="caution">
    <text evidence="2">The sequence shown here is derived from an EMBL/GenBank/DDBJ whole genome shotgun (WGS) entry which is preliminary data.</text>
</comment>
<keyword evidence="3" id="KW-1185">Reference proteome</keyword>
<feature type="compositionally biased region" description="Basic and acidic residues" evidence="1">
    <location>
        <begin position="319"/>
        <end position="335"/>
    </location>
</feature>
<feature type="compositionally biased region" description="Basic and acidic residues" evidence="1">
    <location>
        <begin position="54"/>
        <end position="67"/>
    </location>
</feature>
<accession>A0A3M6TB50</accession>
<dbReference type="Proteomes" id="UP000275408">
    <property type="component" value="Unassembled WGS sequence"/>
</dbReference>
<sequence length="412" mass="45596">MKITNSCKLHSLQILPNIYRQARMLSSSLLRAILFLLVASHVPAKKNNTSTLNQERKNVTNEKRQNIDKPPCPPSEMPEISNAPQLDAGLSFNMVPGGIQEPTAPPQPASVLSVPFQDQLAKPTQPQIPLHDKHSKKDKEKLELQPNRDQVYHIRGRSFKSLGCWKDTWDRAIPLMEKKHAMLFEPDYKKRTNALMKCAEAALDNSFIIFSLQNGGQCFSGKDADKTFMKYGVSDSCKADGEGGPWGNEVYQYLNTNTSIPKKSDETEGGISKESIAQANPTPTAPPTAAVTPAVHLTTSPTAHKAEVNDSSEINPWAERSKESIDSARKPDLKPFKDEVEEDAVVAENEADKQALLKEIPAANKTEAAVDEESNDAIDEDIPSQTEVFNVSPPRPKLVTPFRGRCPVCREY</sequence>
<dbReference type="EMBL" id="RCHS01003977">
    <property type="protein sequence ID" value="RMX38612.1"/>
    <property type="molecule type" value="Genomic_DNA"/>
</dbReference>
<evidence type="ECO:0000313" key="2">
    <source>
        <dbReference type="EMBL" id="RMX38612.1"/>
    </source>
</evidence>
<feature type="region of interest" description="Disordered" evidence="1">
    <location>
        <begin position="48"/>
        <end position="111"/>
    </location>
</feature>
<name>A0A3M6TB50_POCDA</name>
<gene>
    <name evidence="2" type="ORF">pdam_00008381</name>
</gene>